<organism evidence="2 3">
    <name type="scientific">Mycena pura</name>
    <dbReference type="NCBI Taxonomy" id="153505"/>
    <lineage>
        <taxon>Eukaryota</taxon>
        <taxon>Fungi</taxon>
        <taxon>Dikarya</taxon>
        <taxon>Basidiomycota</taxon>
        <taxon>Agaricomycotina</taxon>
        <taxon>Agaricomycetes</taxon>
        <taxon>Agaricomycetidae</taxon>
        <taxon>Agaricales</taxon>
        <taxon>Marasmiineae</taxon>
        <taxon>Mycenaceae</taxon>
        <taxon>Mycena</taxon>
    </lineage>
</organism>
<proteinExistence type="predicted"/>
<feature type="region of interest" description="Disordered" evidence="1">
    <location>
        <begin position="29"/>
        <end position="124"/>
    </location>
</feature>
<dbReference type="AlphaFoldDB" id="A0AAD6UX57"/>
<evidence type="ECO:0000256" key="1">
    <source>
        <dbReference type="SAM" id="MobiDB-lite"/>
    </source>
</evidence>
<protein>
    <submittedName>
        <fullName evidence="2">Uncharacterized protein</fullName>
    </submittedName>
</protein>
<feature type="non-terminal residue" evidence="2">
    <location>
        <position position="1"/>
    </location>
</feature>
<keyword evidence="3" id="KW-1185">Reference proteome</keyword>
<name>A0AAD6UX57_9AGAR</name>
<dbReference type="Proteomes" id="UP001219525">
    <property type="component" value="Unassembled WGS sequence"/>
</dbReference>
<gene>
    <name evidence="2" type="ORF">GGX14DRAFT_672860</name>
</gene>
<reference evidence="2" key="1">
    <citation type="submission" date="2023-03" db="EMBL/GenBank/DDBJ databases">
        <title>Massive genome expansion in bonnet fungi (Mycena s.s.) driven by repeated elements and novel gene families across ecological guilds.</title>
        <authorList>
            <consortium name="Lawrence Berkeley National Laboratory"/>
            <person name="Harder C.B."/>
            <person name="Miyauchi S."/>
            <person name="Viragh M."/>
            <person name="Kuo A."/>
            <person name="Thoen E."/>
            <person name="Andreopoulos B."/>
            <person name="Lu D."/>
            <person name="Skrede I."/>
            <person name="Drula E."/>
            <person name="Henrissat B."/>
            <person name="Morin E."/>
            <person name="Kohler A."/>
            <person name="Barry K."/>
            <person name="LaButti K."/>
            <person name="Morin E."/>
            <person name="Salamov A."/>
            <person name="Lipzen A."/>
            <person name="Mereny Z."/>
            <person name="Hegedus B."/>
            <person name="Baldrian P."/>
            <person name="Stursova M."/>
            <person name="Weitz H."/>
            <person name="Taylor A."/>
            <person name="Grigoriev I.V."/>
            <person name="Nagy L.G."/>
            <person name="Martin F."/>
            <person name="Kauserud H."/>
        </authorList>
    </citation>
    <scope>NUCLEOTIDE SEQUENCE</scope>
    <source>
        <strain evidence="2">9144</strain>
    </source>
</reference>
<feature type="compositionally biased region" description="Low complexity" evidence="1">
    <location>
        <begin position="83"/>
        <end position="122"/>
    </location>
</feature>
<sequence length="199" mass="20565">QVIFERYAARCPPCAWACAPAPARAALPARRAHAARAPDPARATHTPTPARRCARSPCTPPSPHALGLTAPTAPARRAHPHPRACAAPVRAGRAQRTRAGAGVGTPSSGTAHAGAGAASGRARSGRGGCPPCTWAARCPPPACARQTGPRARMPMRTLSAVRVCWCARCTPCTCACCLLFAACMCALRVHRSTIMAVIN</sequence>
<dbReference type="EMBL" id="JARJCW010000083">
    <property type="protein sequence ID" value="KAJ7196544.1"/>
    <property type="molecule type" value="Genomic_DNA"/>
</dbReference>
<feature type="compositionally biased region" description="Low complexity" evidence="1">
    <location>
        <begin position="29"/>
        <end position="51"/>
    </location>
</feature>
<accession>A0AAD6UX57</accession>
<evidence type="ECO:0000313" key="3">
    <source>
        <dbReference type="Proteomes" id="UP001219525"/>
    </source>
</evidence>
<evidence type="ECO:0000313" key="2">
    <source>
        <dbReference type="EMBL" id="KAJ7196544.1"/>
    </source>
</evidence>
<comment type="caution">
    <text evidence="2">The sequence shown here is derived from an EMBL/GenBank/DDBJ whole genome shotgun (WGS) entry which is preliminary data.</text>
</comment>